<keyword evidence="4 6" id="KW-0378">Hydrolase</keyword>
<dbReference type="Pfam" id="PF00443">
    <property type="entry name" value="UCH"/>
    <property type="match status" value="1"/>
</dbReference>
<feature type="region of interest" description="Disordered" evidence="7">
    <location>
        <begin position="1"/>
        <end position="27"/>
    </location>
</feature>
<feature type="domain" description="USP" evidence="8">
    <location>
        <begin position="433"/>
        <end position="809"/>
    </location>
</feature>
<dbReference type="Proteomes" id="UP001492380">
    <property type="component" value="Unassembled WGS sequence"/>
</dbReference>
<dbReference type="CDD" id="cd02257">
    <property type="entry name" value="Peptidase_C19"/>
    <property type="match status" value="1"/>
</dbReference>
<dbReference type="InterPro" id="IPR001394">
    <property type="entry name" value="Peptidase_C19_UCH"/>
</dbReference>
<protein>
    <recommendedName>
        <fullName evidence="6">Ubiquitin carboxyl-terminal hydrolase</fullName>
        <ecNumber evidence="6">3.4.19.12</ecNumber>
    </recommendedName>
</protein>
<feature type="compositionally biased region" description="Low complexity" evidence="7">
    <location>
        <begin position="110"/>
        <end position="121"/>
    </location>
</feature>
<feature type="compositionally biased region" description="Polar residues" evidence="7">
    <location>
        <begin position="841"/>
        <end position="851"/>
    </location>
</feature>
<comment type="catalytic activity">
    <reaction evidence="1 6">
        <text>Thiol-dependent hydrolysis of ester, thioester, amide, peptide and isopeptide bonds formed by the C-terminal Gly of ubiquitin (a 76-residue protein attached to proteins as an intracellular targeting signal).</text>
        <dbReference type="EC" id="3.4.19.12"/>
    </reaction>
</comment>
<feature type="compositionally biased region" description="Low complexity" evidence="7">
    <location>
        <begin position="302"/>
        <end position="331"/>
    </location>
</feature>
<evidence type="ECO:0000256" key="1">
    <source>
        <dbReference type="ARBA" id="ARBA00000707"/>
    </source>
</evidence>
<dbReference type="InterPro" id="IPR018200">
    <property type="entry name" value="USP_CS"/>
</dbReference>
<dbReference type="InterPro" id="IPR028889">
    <property type="entry name" value="USP"/>
</dbReference>
<reference evidence="9 10" key="1">
    <citation type="submission" date="2024-04" db="EMBL/GenBank/DDBJ databases">
        <title>Phyllosticta paracitricarpa is synonymous to the EU quarantine fungus P. citricarpa based on phylogenomic analyses.</title>
        <authorList>
            <consortium name="Lawrence Berkeley National Laboratory"/>
            <person name="Van Ingen-Buijs V.A."/>
            <person name="Van Westerhoven A.C."/>
            <person name="Haridas S."/>
            <person name="Skiadas P."/>
            <person name="Martin F."/>
            <person name="Groenewald J.Z."/>
            <person name="Crous P.W."/>
            <person name="Seidl M.F."/>
        </authorList>
    </citation>
    <scope>NUCLEOTIDE SEQUENCE [LARGE SCALE GENOMIC DNA]</scope>
    <source>
        <strain evidence="9 10">CBS 123374</strain>
    </source>
</reference>
<gene>
    <name evidence="9" type="ORF">HDK90DRAFT_329744</name>
</gene>
<comment type="similarity">
    <text evidence="6">Belongs to the peptidase C19 family.</text>
</comment>
<evidence type="ECO:0000313" key="10">
    <source>
        <dbReference type="Proteomes" id="UP001492380"/>
    </source>
</evidence>
<dbReference type="SUPFAM" id="SSF54001">
    <property type="entry name" value="Cysteine proteinases"/>
    <property type="match status" value="1"/>
</dbReference>
<dbReference type="InterPro" id="IPR050164">
    <property type="entry name" value="Peptidase_C19"/>
</dbReference>
<dbReference type="InterPro" id="IPR038765">
    <property type="entry name" value="Papain-like_cys_pep_sf"/>
</dbReference>
<accession>A0ABR1YJB8</accession>
<keyword evidence="10" id="KW-1185">Reference proteome</keyword>
<keyword evidence="5 6" id="KW-0788">Thiol protease</keyword>
<dbReference type="EC" id="3.4.19.12" evidence="6"/>
<evidence type="ECO:0000256" key="6">
    <source>
        <dbReference type="RuleBase" id="RU366025"/>
    </source>
</evidence>
<evidence type="ECO:0000256" key="2">
    <source>
        <dbReference type="ARBA" id="ARBA00022670"/>
    </source>
</evidence>
<feature type="compositionally biased region" description="Pro residues" evidence="7">
    <location>
        <begin position="71"/>
        <end position="87"/>
    </location>
</feature>
<evidence type="ECO:0000259" key="8">
    <source>
        <dbReference type="PROSITE" id="PS50235"/>
    </source>
</evidence>
<feature type="compositionally biased region" description="Polar residues" evidence="7">
    <location>
        <begin position="568"/>
        <end position="585"/>
    </location>
</feature>
<sequence length="895" mass="97407">MVPGPHAGMPSGPAMRRQNDFYHMPPQAHSPAPMHVYAGYHHPAHFHAGHPYYAQHYYPAAYNAHPQYQHPLPPRPYHPQQPPPPQHSPVVVSSHPHAHSVGPMHRQHVRTPPVVHTHTPPAALVAQSFTPQPAPSTPSVNSQPLVSPSTPTTAQSTSTTPPIPGSSRPSFSSRHAPLAQGARMPFYPPLPWYTHPDEPFPPKARRQRRRRRDQPASNEPLLELPAREQSAEATQPESVEQQEEQRDAPEAPAIAASELDTPGTSQPPSDTDSTHPTTPSSALPPSTPRAQVPPTHNRKGTVPAVPLIPIKPVVPAVPASRRKSSATASTAERPATAVGESKQEDESAAAKTSASPVSERTATATSPPPKAAPPKSWADLVRTKNSAGPAPPTVANGASAPNGFAPPKSNSLVDVLRTFEASNDGKIAFIEPRGLVNTGNMCYMNSILQTLVFCTPFYEFLDLVGKRAAYSFKSETPLLDAMILFMQEFPIIDSAVSQEQLKLRLKDMELEQYGDAFTPEFVYDVIKSLPRFSSMRRGHQQDAEEFLGFLLAGLHDECVHMMKKASSDAKSGSEATAQSPATENTVDGWMEVGPKQKAAITRSSGMVDFETPITKLFGGKLRSELRVPGLKPSVTLEPYQPLQLDIGAPNVNNIVDALRGLTRPETLQGDFNSPRGPGTSATKQVFIESLPPVLILHLKRFQYDNTGGTQKIWKKVGYPLDLEIPKEVFPPHSRPGLAVKGGQPKYRLTGVVYHHGKTASGGHYTVDVRRQDGREWIRMDDTVLRRIRAEDVAEGGSEEDPRVLAKALEQHKHETSATKNIYEQAGFDQDEEEAQAEGGWSQVNGSGSSSAVGKKWMGVVNGTATPSSGGKRTPMQDKGAKDKVAYILFYQRVRS</sequence>
<feature type="region of interest" description="Disordered" evidence="7">
    <location>
        <begin position="829"/>
        <end position="878"/>
    </location>
</feature>
<evidence type="ECO:0000256" key="5">
    <source>
        <dbReference type="ARBA" id="ARBA00022807"/>
    </source>
</evidence>
<dbReference type="PROSITE" id="PS00972">
    <property type="entry name" value="USP_1"/>
    <property type="match status" value="1"/>
</dbReference>
<name>A0ABR1YJB8_9PEZI</name>
<dbReference type="EMBL" id="JBBWRZ010000008">
    <property type="protein sequence ID" value="KAK8230666.1"/>
    <property type="molecule type" value="Genomic_DNA"/>
</dbReference>
<proteinExistence type="inferred from homology"/>
<dbReference type="PANTHER" id="PTHR24006">
    <property type="entry name" value="UBIQUITIN CARBOXYL-TERMINAL HYDROLASE"/>
    <property type="match status" value="1"/>
</dbReference>
<feature type="compositionally biased region" description="Polar residues" evidence="7">
    <location>
        <begin position="127"/>
        <end position="146"/>
    </location>
</feature>
<dbReference type="Gene3D" id="3.90.70.10">
    <property type="entry name" value="Cysteine proteinases"/>
    <property type="match status" value="1"/>
</dbReference>
<dbReference type="PANTHER" id="PTHR24006:SF687">
    <property type="entry name" value="UBIQUITIN CARBOXYL-TERMINAL HYDROLASE 10"/>
    <property type="match status" value="1"/>
</dbReference>
<feature type="compositionally biased region" description="Low complexity" evidence="7">
    <location>
        <begin position="260"/>
        <end position="284"/>
    </location>
</feature>
<evidence type="ECO:0000313" key="9">
    <source>
        <dbReference type="EMBL" id="KAK8230666.1"/>
    </source>
</evidence>
<feature type="region of interest" description="Disordered" evidence="7">
    <location>
        <begin position="65"/>
        <end position="176"/>
    </location>
</feature>
<feature type="compositionally biased region" description="Basic residues" evidence="7">
    <location>
        <begin position="203"/>
        <end position="212"/>
    </location>
</feature>
<keyword evidence="3 6" id="KW-0833">Ubl conjugation pathway</keyword>
<feature type="compositionally biased region" description="Low complexity" evidence="7">
    <location>
        <begin position="88"/>
        <end position="103"/>
    </location>
</feature>
<dbReference type="PROSITE" id="PS50235">
    <property type="entry name" value="USP_3"/>
    <property type="match status" value="1"/>
</dbReference>
<feature type="compositionally biased region" description="Low complexity" evidence="7">
    <location>
        <begin position="147"/>
        <end position="170"/>
    </location>
</feature>
<comment type="caution">
    <text evidence="9">The sequence shown here is derived from an EMBL/GenBank/DDBJ whole genome shotgun (WGS) entry which is preliminary data.</text>
</comment>
<dbReference type="PROSITE" id="PS00973">
    <property type="entry name" value="USP_2"/>
    <property type="match status" value="1"/>
</dbReference>
<evidence type="ECO:0000256" key="4">
    <source>
        <dbReference type="ARBA" id="ARBA00022801"/>
    </source>
</evidence>
<feature type="region of interest" description="Disordered" evidence="7">
    <location>
        <begin position="195"/>
        <end position="406"/>
    </location>
</feature>
<feature type="compositionally biased region" description="Polar residues" evidence="7">
    <location>
        <begin position="350"/>
        <end position="360"/>
    </location>
</feature>
<evidence type="ECO:0000256" key="3">
    <source>
        <dbReference type="ARBA" id="ARBA00022786"/>
    </source>
</evidence>
<feature type="region of interest" description="Disordered" evidence="7">
    <location>
        <begin position="565"/>
        <end position="587"/>
    </location>
</feature>
<organism evidence="9 10">
    <name type="scientific">Phyllosticta capitalensis</name>
    <dbReference type="NCBI Taxonomy" id="121624"/>
    <lineage>
        <taxon>Eukaryota</taxon>
        <taxon>Fungi</taxon>
        <taxon>Dikarya</taxon>
        <taxon>Ascomycota</taxon>
        <taxon>Pezizomycotina</taxon>
        <taxon>Dothideomycetes</taxon>
        <taxon>Dothideomycetes incertae sedis</taxon>
        <taxon>Botryosphaeriales</taxon>
        <taxon>Phyllostictaceae</taxon>
        <taxon>Phyllosticta</taxon>
    </lineage>
</organism>
<evidence type="ECO:0000256" key="7">
    <source>
        <dbReference type="SAM" id="MobiDB-lite"/>
    </source>
</evidence>
<keyword evidence="2 6" id="KW-0645">Protease</keyword>